<accession>A0AAU8JFY6</accession>
<reference evidence="1" key="1">
    <citation type="submission" date="2024-07" db="EMBL/GenBank/DDBJ databases">
        <authorList>
            <person name="Kim Y.J."/>
            <person name="Jeong J.Y."/>
        </authorList>
    </citation>
    <scope>NUCLEOTIDE SEQUENCE</scope>
    <source>
        <strain evidence="1">GIHE-MW2</strain>
    </source>
</reference>
<gene>
    <name evidence="1" type="ORF">ABWT76_000415</name>
</gene>
<dbReference type="AlphaFoldDB" id="A0AAU8JFY6"/>
<dbReference type="EMBL" id="CP159837">
    <property type="protein sequence ID" value="XCM37633.1"/>
    <property type="molecule type" value="Genomic_DNA"/>
</dbReference>
<sequence length="216" mass="25614">MNPNHVLSLPQAEEFSGQFVGQTLLITAWLTTKTQQRDRDYLRRVADQCCQSLLGEYAPQCDREGELFASPIFAYSKPTQRDKYPHVLVWLFRDEKADRQYNYYQQELIALFLYRSKIIKAFQNSRLVYDCLDRAYRNLENSLDRLQTDLNCPHDVVTNDDDLEKFKTQLKTFATESLPYTRFLRKMEDFHNTIEINIHNYNQIIDQICANIEYDG</sequence>
<protein>
    <submittedName>
        <fullName evidence="1">Uncharacterized protein</fullName>
    </submittedName>
</protein>
<evidence type="ECO:0000313" key="1">
    <source>
        <dbReference type="EMBL" id="XCM37633.1"/>
    </source>
</evidence>
<proteinExistence type="predicted"/>
<dbReference type="RefSeq" id="WP_354635573.1">
    <property type="nucleotide sequence ID" value="NZ_CP159837.1"/>
</dbReference>
<organism evidence="1">
    <name type="scientific">Planktothricoides raciborskii GIHE-MW2</name>
    <dbReference type="NCBI Taxonomy" id="2792601"/>
    <lineage>
        <taxon>Bacteria</taxon>
        <taxon>Bacillati</taxon>
        <taxon>Cyanobacteriota</taxon>
        <taxon>Cyanophyceae</taxon>
        <taxon>Oscillatoriophycideae</taxon>
        <taxon>Oscillatoriales</taxon>
        <taxon>Oscillatoriaceae</taxon>
        <taxon>Planktothricoides</taxon>
    </lineage>
</organism>
<name>A0AAU8JFY6_9CYAN</name>